<sequence length="105" mass="12206">MEHFCTLIRNKGNSKTSQTSKQFFVELLSTIYITTLTIIKFSETAILTSYKYTLICIFRVETKQCNPNGMQKESAQLELNISPNEWKKFSKIDYECVHNLIAFPL</sequence>
<organism evidence="1">
    <name type="scientific">Bactrocera dorsalis</name>
    <name type="common">Oriental fruit fly</name>
    <name type="synonym">Dacus dorsalis</name>
    <dbReference type="NCBI Taxonomy" id="27457"/>
    <lineage>
        <taxon>Eukaryota</taxon>
        <taxon>Metazoa</taxon>
        <taxon>Ecdysozoa</taxon>
        <taxon>Arthropoda</taxon>
        <taxon>Hexapoda</taxon>
        <taxon>Insecta</taxon>
        <taxon>Pterygota</taxon>
        <taxon>Neoptera</taxon>
        <taxon>Endopterygota</taxon>
        <taxon>Diptera</taxon>
        <taxon>Brachycera</taxon>
        <taxon>Muscomorpha</taxon>
        <taxon>Tephritoidea</taxon>
        <taxon>Tephritidae</taxon>
        <taxon>Bactrocera</taxon>
        <taxon>Bactrocera</taxon>
    </lineage>
</organism>
<dbReference type="EMBL" id="GAKP01013095">
    <property type="protein sequence ID" value="JAC45857.1"/>
    <property type="molecule type" value="Transcribed_RNA"/>
</dbReference>
<name>A0A034VVI9_BACDO</name>
<dbReference type="AlphaFoldDB" id="A0A034VVI9"/>
<reference evidence="1" key="1">
    <citation type="journal article" date="2014" name="BMC Genomics">
        <title>Characterizing the developmental transcriptome of the oriental fruit fly, Bactrocera dorsalis (Diptera: Tephritidae) through comparative genomic analysis with Drosophila melanogaster utilizing modENCODE datasets.</title>
        <authorList>
            <person name="Geib S.M."/>
            <person name="Calla B."/>
            <person name="Hall B."/>
            <person name="Hou S."/>
            <person name="Manoukis N.C."/>
        </authorList>
    </citation>
    <scope>NUCLEOTIDE SEQUENCE</scope>
    <source>
        <strain evidence="1">Punador</strain>
    </source>
</reference>
<protein>
    <submittedName>
        <fullName evidence="1">Uncharacterized protein</fullName>
    </submittedName>
</protein>
<proteinExistence type="predicted"/>
<dbReference type="EMBL" id="GAKP01013097">
    <property type="protein sequence ID" value="JAC45855.1"/>
    <property type="molecule type" value="Transcribed_RNA"/>
</dbReference>
<evidence type="ECO:0000313" key="1">
    <source>
        <dbReference type="EMBL" id="JAC45855.1"/>
    </source>
</evidence>
<accession>A0A034VVI9</accession>